<reference evidence="2" key="1">
    <citation type="submission" date="2013-10" db="EMBL/GenBank/DDBJ databases">
        <title>Genome sequencing of Onchocerca volvulus.</title>
        <authorList>
            <person name="Cotton J."/>
            <person name="Tsai J."/>
            <person name="Stanley E."/>
            <person name="Tracey A."/>
            <person name="Holroyd N."/>
            <person name="Lustigman S."/>
            <person name="Berriman M."/>
        </authorList>
    </citation>
    <scope>NUCLEOTIDE SEQUENCE</scope>
</reference>
<evidence type="ECO:0000313" key="1">
    <source>
        <dbReference type="EnsemblMetazoa" id="OVOC11209.1"/>
    </source>
</evidence>
<organism evidence="1 2">
    <name type="scientific">Onchocerca volvulus</name>
    <dbReference type="NCBI Taxonomy" id="6282"/>
    <lineage>
        <taxon>Eukaryota</taxon>
        <taxon>Metazoa</taxon>
        <taxon>Ecdysozoa</taxon>
        <taxon>Nematoda</taxon>
        <taxon>Chromadorea</taxon>
        <taxon>Rhabditida</taxon>
        <taxon>Spirurina</taxon>
        <taxon>Spiruromorpha</taxon>
        <taxon>Filarioidea</taxon>
        <taxon>Onchocercidae</taxon>
        <taxon>Onchocerca</taxon>
    </lineage>
</organism>
<dbReference type="EMBL" id="CMVM020000350">
    <property type="status" value="NOT_ANNOTATED_CDS"/>
    <property type="molecule type" value="Genomic_DNA"/>
</dbReference>
<evidence type="ECO:0000313" key="2">
    <source>
        <dbReference type="Proteomes" id="UP000024404"/>
    </source>
</evidence>
<dbReference type="EnsemblMetazoa" id="OVOC11209.1">
    <property type="protein sequence ID" value="OVOC11209.1"/>
    <property type="gene ID" value="WBGene00248018"/>
</dbReference>
<reference evidence="1" key="2">
    <citation type="submission" date="2022-06" db="UniProtKB">
        <authorList>
            <consortium name="EnsemblMetazoa"/>
        </authorList>
    </citation>
    <scope>IDENTIFICATION</scope>
</reference>
<keyword evidence="2" id="KW-1185">Reference proteome</keyword>
<proteinExistence type="predicted"/>
<protein>
    <submittedName>
        <fullName evidence="1">Uncharacterized protein</fullName>
    </submittedName>
</protein>
<dbReference type="Proteomes" id="UP000024404">
    <property type="component" value="Unassembled WGS sequence"/>
</dbReference>
<accession>A0A8R1XLC5</accession>
<name>A0A8R1XLC5_ONCVO</name>
<sequence>MLGLISISIEGFQEDQSLLCMAAIDKNSTNQNFIKRNIYGHQPSINKYNINQHLKDMLTQSRACIIKFTYIYMIGIID</sequence>
<dbReference type="AlphaFoldDB" id="A0A8R1XLC5"/>